<reference evidence="3" key="1">
    <citation type="submission" date="2020-01" db="EMBL/GenBank/DDBJ databases">
        <authorList>
            <consortium name="DOE Joint Genome Institute"/>
            <person name="Haridas S."/>
            <person name="Albert R."/>
            <person name="Binder M."/>
            <person name="Bloem J."/>
            <person name="Labutti K."/>
            <person name="Salamov A."/>
            <person name="Andreopoulos B."/>
            <person name="Baker S.E."/>
            <person name="Barry K."/>
            <person name="Bills G."/>
            <person name="Bluhm B.H."/>
            <person name="Cannon C."/>
            <person name="Castanera R."/>
            <person name="Culley D.E."/>
            <person name="Daum C."/>
            <person name="Ezra D."/>
            <person name="Gonzalez J.B."/>
            <person name="Henrissat B."/>
            <person name="Kuo A."/>
            <person name="Liang C."/>
            <person name="Lipzen A."/>
            <person name="Lutzoni F."/>
            <person name="Magnuson J."/>
            <person name="Mondo S."/>
            <person name="Nolan M."/>
            <person name="Ohm R."/>
            <person name="Pangilinan J."/>
            <person name="Park H.-J."/>
            <person name="Ramirez L."/>
            <person name="Alfaro M."/>
            <person name="Sun H."/>
            <person name="Tritt A."/>
            <person name="Yoshinaga Y."/>
            <person name="Zwiers L.-H."/>
            <person name="Turgeon B.G."/>
            <person name="Goodwin S.B."/>
            <person name="Spatafora J.W."/>
            <person name="Crous P.W."/>
            <person name="Grigoriev I.V."/>
        </authorList>
    </citation>
    <scope>NUCLEOTIDE SEQUENCE</scope>
    <source>
        <strain evidence="3">CBS 342.82</strain>
    </source>
</reference>
<proteinExistence type="predicted"/>
<feature type="region of interest" description="Disordered" evidence="1">
    <location>
        <begin position="1"/>
        <end position="44"/>
    </location>
</feature>
<reference evidence="3" key="3">
    <citation type="submission" date="2025-08" db="UniProtKB">
        <authorList>
            <consortium name="RefSeq"/>
        </authorList>
    </citation>
    <scope>IDENTIFICATION</scope>
    <source>
        <strain evidence="3">CBS 342.82</strain>
    </source>
</reference>
<evidence type="ECO:0000256" key="1">
    <source>
        <dbReference type="SAM" id="MobiDB-lite"/>
    </source>
</evidence>
<dbReference type="GeneID" id="54365549"/>
<dbReference type="RefSeq" id="XP_033458396.1">
    <property type="nucleotide sequence ID" value="XM_033607750.1"/>
</dbReference>
<evidence type="ECO:0000313" key="3">
    <source>
        <dbReference type="RefSeq" id="XP_033458396.1"/>
    </source>
</evidence>
<sequence length="264" mass="28878">MTPRTPNTKTAGNTARSGKSGRREKRWIPAAAQDIPPNDSPKDTQLTTHARMYAMGSKYFVESLKSAAVAKYLQAFEKEGPDANDLAVAISIAFNTGSDSDCGMRDCVFESVLEGERELATHKAVKEAIATIDGLAFDLLVRGCWGGPRQKGKGADPARSEKRATCSGEFLARNPRKKRMRQRHRLRVMCLNPKAMNDRFDAKSGCTSVDGQNDRCKKQIGEDVGAIDINGKLSSVVGSIQSCRLYKVGAETVRDHLKLDVEDV</sequence>
<name>A0A6J3M002_9PEZI</name>
<keyword evidence="2" id="KW-1185">Reference proteome</keyword>
<dbReference type="AlphaFoldDB" id="A0A6J3M002"/>
<feature type="compositionally biased region" description="Polar residues" evidence="1">
    <location>
        <begin position="1"/>
        <end position="17"/>
    </location>
</feature>
<organism evidence="3">
    <name type="scientific">Dissoconium aciculare CBS 342.82</name>
    <dbReference type="NCBI Taxonomy" id="1314786"/>
    <lineage>
        <taxon>Eukaryota</taxon>
        <taxon>Fungi</taxon>
        <taxon>Dikarya</taxon>
        <taxon>Ascomycota</taxon>
        <taxon>Pezizomycotina</taxon>
        <taxon>Dothideomycetes</taxon>
        <taxon>Dothideomycetidae</taxon>
        <taxon>Mycosphaerellales</taxon>
        <taxon>Dissoconiaceae</taxon>
        <taxon>Dissoconium</taxon>
    </lineage>
</organism>
<reference evidence="3" key="2">
    <citation type="submission" date="2020-04" db="EMBL/GenBank/DDBJ databases">
        <authorList>
            <consortium name="NCBI Genome Project"/>
        </authorList>
    </citation>
    <scope>NUCLEOTIDE SEQUENCE</scope>
    <source>
        <strain evidence="3">CBS 342.82</strain>
    </source>
</reference>
<accession>A0A6J3M002</accession>
<evidence type="ECO:0000313" key="2">
    <source>
        <dbReference type="Proteomes" id="UP000504637"/>
    </source>
</evidence>
<evidence type="ECO:0008006" key="4">
    <source>
        <dbReference type="Google" id="ProtNLM"/>
    </source>
</evidence>
<dbReference type="Proteomes" id="UP000504637">
    <property type="component" value="Unplaced"/>
</dbReference>
<gene>
    <name evidence="3" type="ORF">K489DRAFT_410847</name>
</gene>
<protein>
    <recommendedName>
        <fullName evidence="4">BTB domain-containing protein</fullName>
    </recommendedName>
</protein>
<dbReference type="OrthoDB" id="6359816at2759"/>